<dbReference type="GO" id="GO:0005882">
    <property type="term" value="C:intermediate filament"/>
    <property type="evidence" value="ECO:0007669"/>
    <property type="project" value="UniProtKB-KW"/>
</dbReference>
<comment type="caution">
    <text evidence="7">The sequence shown here is derived from an EMBL/GenBank/DDBJ whole genome shotgun (WGS) entry which is preliminary data.</text>
</comment>
<dbReference type="GO" id="GO:0090435">
    <property type="term" value="P:protein localization to nuclear envelope"/>
    <property type="evidence" value="ECO:0007669"/>
    <property type="project" value="TreeGrafter"/>
</dbReference>
<dbReference type="PROSITE" id="PS51842">
    <property type="entry name" value="IF_ROD_2"/>
    <property type="match status" value="1"/>
</dbReference>
<evidence type="ECO:0000256" key="2">
    <source>
        <dbReference type="ARBA" id="ARBA00022754"/>
    </source>
</evidence>
<evidence type="ECO:0000313" key="8">
    <source>
        <dbReference type="Proteomes" id="UP000700334"/>
    </source>
</evidence>
<dbReference type="Gene3D" id="1.20.5.1160">
    <property type="entry name" value="Vasodilator-stimulated phosphoprotein"/>
    <property type="match status" value="1"/>
</dbReference>
<evidence type="ECO:0000256" key="1">
    <source>
        <dbReference type="ARBA" id="ARBA00004123"/>
    </source>
</evidence>
<dbReference type="GO" id="GO:0005200">
    <property type="term" value="F:structural constituent of cytoskeleton"/>
    <property type="evidence" value="ECO:0007669"/>
    <property type="project" value="TreeGrafter"/>
</dbReference>
<evidence type="ECO:0000256" key="3">
    <source>
        <dbReference type="ARBA" id="ARBA00023054"/>
    </source>
</evidence>
<dbReference type="GO" id="GO:0051664">
    <property type="term" value="P:nuclear pore localization"/>
    <property type="evidence" value="ECO:0007669"/>
    <property type="project" value="TreeGrafter"/>
</dbReference>
<accession>A0A8J6ACY2</accession>
<dbReference type="AlphaFoldDB" id="A0A8J6ACY2"/>
<dbReference type="OrthoDB" id="102442at2759"/>
<organism evidence="7 8">
    <name type="scientific">Galemys pyrenaicus</name>
    <name type="common">Iberian desman</name>
    <name type="synonym">Pyrenean desman</name>
    <dbReference type="NCBI Taxonomy" id="202257"/>
    <lineage>
        <taxon>Eukaryota</taxon>
        <taxon>Metazoa</taxon>
        <taxon>Chordata</taxon>
        <taxon>Craniata</taxon>
        <taxon>Vertebrata</taxon>
        <taxon>Euteleostomi</taxon>
        <taxon>Mammalia</taxon>
        <taxon>Eutheria</taxon>
        <taxon>Laurasiatheria</taxon>
        <taxon>Eulipotyphla</taxon>
        <taxon>Talpidae</taxon>
        <taxon>Galemys</taxon>
    </lineage>
</organism>
<name>A0A8J6ACY2_GALPY</name>
<evidence type="ECO:0000313" key="7">
    <source>
        <dbReference type="EMBL" id="KAG8516707.1"/>
    </source>
</evidence>
<evidence type="ECO:0000256" key="4">
    <source>
        <dbReference type="ARBA" id="ARBA00023242"/>
    </source>
</evidence>
<reference evidence="7" key="1">
    <citation type="journal article" date="2021" name="Evol. Appl.">
        <title>The genome of the Pyrenean desman and the effects of bottlenecks and inbreeding on the genomic landscape of an endangered species.</title>
        <authorList>
            <person name="Escoda L."/>
            <person name="Castresana J."/>
        </authorList>
    </citation>
    <scope>NUCLEOTIDE SEQUENCE</scope>
    <source>
        <strain evidence="7">IBE-C5619</strain>
    </source>
</reference>
<feature type="region of interest" description="Disordered" evidence="5">
    <location>
        <begin position="1"/>
        <end position="32"/>
    </location>
</feature>
<protein>
    <submittedName>
        <fullName evidence="7">Lamin-B1</fullName>
    </submittedName>
</protein>
<gene>
    <name evidence="7" type="ORF">J0S82_011567</name>
</gene>
<evidence type="ECO:0000259" key="6">
    <source>
        <dbReference type="PROSITE" id="PS51842"/>
    </source>
</evidence>
<dbReference type="GO" id="GO:0031507">
    <property type="term" value="P:heterochromatin formation"/>
    <property type="evidence" value="ECO:0007669"/>
    <property type="project" value="TreeGrafter"/>
</dbReference>
<dbReference type="GO" id="GO:0007097">
    <property type="term" value="P:nuclear migration"/>
    <property type="evidence" value="ECO:0007669"/>
    <property type="project" value="TreeGrafter"/>
</dbReference>
<dbReference type="GO" id="GO:0005652">
    <property type="term" value="C:nuclear lamina"/>
    <property type="evidence" value="ECO:0007669"/>
    <property type="project" value="TreeGrafter"/>
</dbReference>
<keyword evidence="4" id="KW-0539">Nucleus</keyword>
<keyword evidence="8" id="KW-1185">Reference proteome</keyword>
<dbReference type="GO" id="GO:0006998">
    <property type="term" value="P:nuclear envelope organization"/>
    <property type="evidence" value="ECO:0007669"/>
    <property type="project" value="TreeGrafter"/>
</dbReference>
<proteinExistence type="predicted"/>
<dbReference type="SUPFAM" id="SSF64593">
    <property type="entry name" value="Intermediate filament protein, coiled coil region"/>
    <property type="match status" value="1"/>
</dbReference>
<feature type="compositionally biased region" description="Polar residues" evidence="5">
    <location>
        <begin position="1"/>
        <end position="28"/>
    </location>
</feature>
<dbReference type="Proteomes" id="UP000700334">
    <property type="component" value="Unassembled WGS sequence"/>
</dbReference>
<dbReference type="Pfam" id="PF00038">
    <property type="entry name" value="Filament"/>
    <property type="match status" value="1"/>
</dbReference>
<keyword evidence="2" id="KW-0403">Intermediate filament</keyword>
<feature type="domain" description="IF rod" evidence="6">
    <location>
        <begin position="32"/>
        <end position="120"/>
    </location>
</feature>
<comment type="subcellular location">
    <subcellularLocation>
        <location evidence="1">Nucleus</location>
    </subcellularLocation>
</comment>
<dbReference type="EMBL" id="JAGFMF010011668">
    <property type="protein sequence ID" value="KAG8516707.1"/>
    <property type="molecule type" value="Genomic_DNA"/>
</dbReference>
<dbReference type="PANTHER" id="PTHR45721:SF3">
    <property type="entry name" value="LAMIN-B1"/>
    <property type="match status" value="1"/>
</dbReference>
<sequence length="120" mass="13630">MATATPMQPRSGSRTSAPATPLSPTRLSRLQEKEELRELNDRLAVYIDKVRSLETENSALQLQVTEREEVRGRELTGLKALYETELADARRALDDTARERAKLQIELGKFKAEHDQLLLK</sequence>
<dbReference type="InterPro" id="IPR039008">
    <property type="entry name" value="IF_rod_dom"/>
</dbReference>
<keyword evidence="3" id="KW-0175">Coiled coil</keyword>
<dbReference type="PANTHER" id="PTHR45721">
    <property type="entry name" value="LAMIN DM0-RELATED"/>
    <property type="match status" value="1"/>
</dbReference>
<evidence type="ECO:0000256" key="5">
    <source>
        <dbReference type="SAM" id="MobiDB-lite"/>
    </source>
</evidence>